<feature type="compositionally biased region" description="Polar residues" evidence="7">
    <location>
        <begin position="299"/>
        <end position="308"/>
    </location>
</feature>
<dbReference type="SMART" id="SM00356">
    <property type="entry name" value="ZnF_C3H1"/>
    <property type="match status" value="4"/>
</dbReference>
<evidence type="ECO:0000256" key="3">
    <source>
        <dbReference type="ARBA" id="ARBA00022737"/>
    </source>
</evidence>
<keyword evidence="2 6" id="KW-0479">Metal-binding</keyword>
<dbReference type="Pfam" id="PF18044">
    <property type="entry name" value="zf-CCCH_4"/>
    <property type="match status" value="1"/>
</dbReference>
<feature type="zinc finger region" description="C3H1-type" evidence="6">
    <location>
        <begin position="1"/>
        <end position="28"/>
    </location>
</feature>
<evidence type="ECO:0000256" key="4">
    <source>
        <dbReference type="ARBA" id="ARBA00022771"/>
    </source>
</evidence>
<feature type="region of interest" description="Disordered" evidence="7">
    <location>
        <begin position="67"/>
        <end position="316"/>
    </location>
</feature>
<dbReference type="PROSITE" id="PS00518">
    <property type="entry name" value="ZF_RING_1"/>
    <property type="match status" value="1"/>
</dbReference>
<dbReference type="Pfam" id="PF00642">
    <property type="entry name" value="zf-CCCH"/>
    <property type="match status" value="1"/>
</dbReference>
<dbReference type="SMART" id="SM00184">
    <property type="entry name" value="RING"/>
    <property type="match status" value="1"/>
</dbReference>
<feature type="zinc finger region" description="C3H1-type" evidence="6">
    <location>
        <begin position="29"/>
        <end position="56"/>
    </location>
</feature>
<feature type="domain" description="C3H1-type" evidence="9">
    <location>
        <begin position="497"/>
        <end position="527"/>
    </location>
</feature>
<keyword evidence="5 6" id="KW-0862">Zinc</keyword>
<dbReference type="SUPFAM" id="SSF57850">
    <property type="entry name" value="RING/U-box"/>
    <property type="match status" value="1"/>
</dbReference>
<dbReference type="InterPro" id="IPR017907">
    <property type="entry name" value="Znf_RING_CS"/>
</dbReference>
<feature type="domain" description="C3H1-type" evidence="9">
    <location>
        <begin position="657"/>
        <end position="686"/>
    </location>
</feature>
<evidence type="ECO:0000256" key="7">
    <source>
        <dbReference type="SAM" id="MobiDB-lite"/>
    </source>
</evidence>
<evidence type="ECO:0000256" key="6">
    <source>
        <dbReference type="PROSITE-ProRule" id="PRU00723"/>
    </source>
</evidence>
<feature type="compositionally biased region" description="Low complexity" evidence="7">
    <location>
        <begin position="67"/>
        <end position="80"/>
    </location>
</feature>
<keyword evidence="11" id="KW-1185">Reference proteome</keyword>
<evidence type="ECO:0008006" key="12">
    <source>
        <dbReference type="Google" id="ProtNLM"/>
    </source>
</evidence>
<keyword evidence="4 6" id="KW-0863">Zinc-finger</keyword>
<dbReference type="AlphaFoldDB" id="A0A1Y1IG50"/>
<dbReference type="Proteomes" id="UP000054558">
    <property type="component" value="Unassembled WGS sequence"/>
</dbReference>
<dbReference type="GO" id="GO:0008270">
    <property type="term" value="F:zinc ion binding"/>
    <property type="evidence" value="ECO:0007669"/>
    <property type="project" value="UniProtKB-KW"/>
</dbReference>
<dbReference type="OrthoDB" id="2020797at2759"/>
<keyword evidence="1" id="KW-0808">Transferase</keyword>
<feature type="compositionally biased region" description="Polar residues" evidence="7">
    <location>
        <begin position="228"/>
        <end position="247"/>
    </location>
</feature>
<evidence type="ECO:0000259" key="8">
    <source>
        <dbReference type="PROSITE" id="PS50089"/>
    </source>
</evidence>
<dbReference type="SUPFAM" id="SSF90229">
    <property type="entry name" value="CCCH zinc finger"/>
    <property type="match status" value="2"/>
</dbReference>
<dbReference type="STRING" id="105231.A0A1Y1IG50"/>
<reference evidence="10 11" key="1">
    <citation type="journal article" date="2014" name="Nat. Commun.">
        <title>Klebsormidium flaccidum genome reveals primary factors for plant terrestrial adaptation.</title>
        <authorList>
            <person name="Hori K."/>
            <person name="Maruyama F."/>
            <person name="Fujisawa T."/>
            <person name="Togashi T."/>
            <person name="Yamamoto N."/>
            <person name="Seo M."/>
            <person name="Sato S."/>
            <person name="Yamada T."/>
            <person name="Mori H."/>
            <person name="Tajima N."/>
            <person name="Moriyama T."/>
            <person name="Ikeuchi M."/>
            <person name="Watanabe M."/>
            <person name="Wada H."/>
            <person name="Kobayashi K."/>
            <person name="Saito M."/>
            <person name="Masuda T."/>
            <person name="Sasaki-Sekimoto Y."/>
            <person name="Mashiguchi K."/>
            <person name="Awai K."/>
            <person name="Shimojima M."/>
            <person name="Masuda S."/>
            <person name="Iwai M."/>
            <person name="Nobusawa T."/>
            <person name="Narise T."/>
            <person name="Kondo S."/>
            <person name="Saito H."/>
            <person name="Sato R."/>
            <person name="Murakawa M."/>
            <person name="Ihara Y."/>
            <person name="Oshima-Yamada Y."/>
            <person name="Ohtaka K."/>
            <person name="Satoh M."/>
            <person name="Sonobe K."/>
            <person name="Ishii M."/>
            <person name="Ohtani R."/>
            <person name="Kanamori-Sato M."/>
            <person name="Honoki R."/>
            <person name="Miyazaki D."/>
            <person name="Mochizuki H."/>
            <person name="Umetsu J."/>
            <person name="Higashi K."/>
            <person name="Shibata D."/>
            <person name="Kamiya Y."/>
            <person name="Sato N."/>
            <person name="Nakamura Y."/>
            <person name="Tabata S."/>
            <person name="Ida S."/>
            <person name="Kurokawa K."/>
            <person name="Ohta H."/>
        </authorList>
    </citation>
    <scope>NUCLEOTIDE SEQUENCE [LARGE SCALE GENOMIC DNA]</scope>
    <source>
        <strain evidence="10 11">NIES-2285</strain>
    </source>
</reference>
<evidence type="ECO:0000313" key="11">
    <source>
        <dbReference type="Proteomes" id="UP000054558"/>
    </source>
</evidence>
<dbReference type="PROSITE" id="PS50103">
    <property type="entry name" value="ZF_C3H1"/>
    <property type="match status" value="4"/>
</dbReference>
<dbReference type="GO" id="GO:0061630">
    <property type="term" value="F:ubiquitin protein ligase activity"/>
    <property type="evidence" value="ECO:0000318"/>
    <property type="project" value="GO_Central"/>
</dbReference>
<dbReference type="InterPro" id="IPR036855">
    <property type="entry name" value="Znf_CCCH_sf"/>
</dbReference>
<gene>
    <name evidence="10" type="ORF">KFL_005440010</name>
</gene>
<name>A0A1Y1IG50_KLENI</name>
<keyword evidence="3" id="KW-0677">Repeat</keyword>
<accession>A0A1Y1IG50</accession>
<feature type="domain" description="C3H1-type" evidence="9">
    <location>
        <begin position="1"/>
        <end position="28"/>
    </location>
</feature>
<feature type="domain" description="RING-type" evidence="8">
    <location>
        <begin position="569"/>
        <end position="628"/>
    </location>
</feature>
<feature type="compositionally biased region" description="Basic and acidic residues" evidence="7">
    <location>
        <begin position="140"/>
        <end position="153"/>
    </location>
</feature>
<feature type="region of interest" description="Disordered" evidence="7">
    <location>
        <begin position="434"/>
        <end position="499"/>
    </location>
</feature>
<feature type="zinc finger region" description="C3H1-type" evidence="6">
    <location>
        <begin position="657"/>
        <end position="686"/>
    </location>
</feature>
<sequence length="726" mass="78076">MTDRVLCRYFALNACKKGDACPFSHNLKDQPSNVCTFYLRGNCSYGTNCRYEHVSARKLAETQGWGPLAGKPAAGGHPAPESSPPSVLVSAHSPTAMILGGTQVESPIPTRPVSEDKGGVNRDGVDANGGKSWAAMAAKARKENGRELSKPGEKGANAPKGPVSGAKSPTKGVENGHAVGQQGPNSVDAVLRSASGEVSDGNGSASGGVSSHTATETPLLDSSESDLPRQTSDLGMSNGTAQASEQAENARDSSGEEFDVQRGAWRPPHLQEASEGGKVSPGIPHSISPGLNSAARAFSPSSTYQDPNGGQYMPAAGYPPHMGGALMVPPYGLTDENGIPYEDNGLPDELWDWVDQMTISDQDEYAAMNGYEMQGIAYVPGQPYPQSFSPSPPIAYVPGQMYPQTYSPAPYQQYAQPYPEAANPYLQTPQVYHATPFPAAPQNPPETNSEHPQSSETAETPQTSGLVRNNSLDDFPHLASPNANPSETDNANPNLSPKDQPICPFAAAGDCPREKDGGSCGQLHGDKCPSCGKRCLHPHRPEETKEHLEGCEKRVKKLKQLQKSQKVECCVCLERVLSKPRVAERKFGILSGCDHAFCIGCIRGWRSGDHTTPGMDLNAVVRSCPVCRQQSYFVTPSVVWYASPEEKDQILEGYKRKLKAIDCRHFNFGDGSCPFGTSCFYRHRFRDGREEEVTLRHLGTADGTVTIAKSVRLSDFIDLSALKKRR</sequence>
<dbReference type="PANTHER" id="PTHR11224">
    <property type="entry name" value="MAKORIN-RELATED"/>
    <property type="match status" value="1"/>
</dbReference>
<feature type="compositionally biased region" description="Polar residues" evidence="7">
    <location>
        <begin position="201"/>
        <end position="222"/>
    </location>
</feature>
<feature type="domain" description="C3H1-type" evidence="9">
    <location>
        <begin position="29"/>
        <end position="56"/>
    </location>
</feature>
<evidence type="ECO:0000256" key="1">
    <source>
        <dbReference type="ARBA" id="ARBA00022679"/>
    </source>
</evidence>
<dbReference type="CDD" id="cd16521">
    <property type="entry name" value="RING-HC_MKRN"/>
    <property type="match status" value="1"/>
</dbReference>
<dbReference type="InterPro" id="IPR045072">
    <property type="entry name" value="MKRN-like"/>
</dbReference>
<feature type="zinc finger region" description="C3H1-type" evidence="6">
    <location>
        <begin position="497"/>
        <end position="527"/>
    </location>
</feature>
<proteinExistence type="predicted"/>
<feature type="compositionally biased region" description="Polar residues" evidence="7">
    <location>
        <begin position="481"/>
        <end position="497"/>
    </location>
</feature>
<dbReference type="Gene3D" id="4.10.1000.10">
    <property type="entry name" value="Zinc finger, CCCH-type"/>
    <property type="match status" value="1"/>
</dbReference>
<dbReference type="InterPro" id="IPR001841">
    <property type="entry name" value="Znf_RING"/>
</dbReference>
<organism evidence="10 11">
    <name type="scientific">Klebsormidium nitens</name>
    <name type="common">Green alga</name>
    <name type="synonym">Ulothrix nitens</name>
    <dbReference type="NCBI Taxonomy" id="105231"/>
    <lineage>
        <taxon>Eukaryota</taxon>
        <taxon>Viridiplantae</taxon>
        <taxon>Streptophyta</taxon>
        <taxon>Klebsormidiophyceae</taxon>
        <taxon>Klebsormidiales</taxon>
        <taxon>Klebsormidiaceae</taxon>
        <taxon>Klebsormidium</taxon>
    </lineage>
</organism>
<dbReference type="InterPro" id="IPR013083">
    <property type="entry name" value="Znf_RING/FYVE/PHD"/>
</dbReference>
<feature type="compositionally biased region" description="Polar residues" evidence="7">
    <location>
        <begin position="445"/>
        <end position="472"/>
    </location>
</feature>
<dbReference type="GO" id="GO:0016567">
    <property type="term" value="P:protein ubiquitination"/>
    <property type="evidence" value="ECO:0000318"/>
    <property type="project" value="GO_Central"/>
</dbReference>
<dbReference type="PANTHER" id="PTHR11224:SF10">
    <property type="entry name" value="IP09428P-RELATED"/>
    <property type="match status" value="1"/>
</dbReference>
<evidence type="ECO:0000256" key="5">
    <source>
        <dbReference type="ARBA" id="ARBA00022833"/>
    </source>
</evidence>
<dbReference type="GO" id="GO:0000209">
    <property type="term" value="P:protein polyubiquitination"/>
    <property type="evidence" value="ECO:0007669"/>
    <property type="project" value="InterPro"/>
</dbReference>
<dbReference type="Gene3D" id="3.30.40.10">
    <property type="entry name" value="Zinc/RING finger domain, C3HC4 (zinc finger)"/>
    <property type="match status" value="1"/>
</dbReference>
<dbReference type="InterPro" id="IPR000571">
    <property type="entry name" value="Znf_CCCH"/>
</dbReference>
<protein>
    <recommendedName>
        <fullName evidence="12">RING-type E3 ubiquitin transferase</fullName>
    </recommendedName>
</protein>
<evidence type="ECO:0000259" key="9">
    <source>
        <dbReference type="PROSITE" id="PS50103"/>
    </source>
</evidence>
<dbReference type="PROSITE" id="PS50089">
    <property type="entry name" value="ZF_RING_2"/>
    <property type="match status" value="1"/>
</dbReference>
<evidence type="ECO:0000313" key="10">
    <source>
        <dbReference type="EMBL" id="GAQ89623.1"/>
    </source>
</evidence>
<evidence type="ECO:0000256" key="2">
    <source>
        <dbReference type="ARBA" id="ARBA00022723"/>
    </source>
</evidence>
<dbReference type="Pfam" id="PF14608">
    <property type="entry name" value="zf-CCCH_2"/>
    <property type="match status" value="1"/>
</dbReference>
<dbReference type="EMBL" id="DF237493">
    <property type="protein sequence ID" value="GAQ89623.1"/>
    <property type="molecule type" value="Genomic_DNA"/>
</dbReference>
<dbReference type="InterPro" id="IPR041367">
    <property type="entry name" value="Znf-CCCH_4"/>
</dbReference>
<feature type="compositionally biased region" description="Basic and acidic residues" evidence="7">
    <location>
        <begin position="113"/>
        <end position="125"/>
    </location>
</feature>